<evidence type="ECO:0000256" key="2">
    <source>
        <dbReference type="ARBA" id="ARBA00004603"/>
    </source>
</evidence>
<evidence type="ECO:0000259" key="10">
    <source>
        <dbReference type="PROSITE" id="PS51259"/>
    </source>
</evidence>
<proteinExistence type="inferred from homology"/>
<dbReference type="PROSITE" id="PS51259">
    <property type="entry name" value="MHD2"/>
    <property type="match status" value="1"/>
</dbReference>
<accession>A0ABM3PDG5</accession>
<evidence type="ECO:0000256" key="7">
    <source>
        <dbReference type="SAM" id="MobiDB-lite"/>
    </source>
</evidence>
<evidence type="ECO:0000259" key="9">
    <source>
        <dbReference type="PROSITE" id="PS51258"/>
    </source>
</evidence>
<keyword evidence="4" id="KW-0268">Exocytosis</keyword>
<evidence type="ECO:0000256" key="4">
    <source>
        <dbReference type="ARBA" id="ARBA00022483"/>
    </source>
</evidence>
<feature type="region of interest" description="Disordered" evidence="7">
    <location>
        <begin position="262"/>
        <end position="283"/>
    </location>
</feature>
<keyword evidence="5" id="KW-0963">Cytoplasm</keyword>
<dbReference type="Gene3D" id="1.10.357.50">
    <property type="match status" value="1"/>
</dbReference>
<reference evidence="12" key="1">
    <citation type="submission" date="2025-08" db="UniProtKB">
        <authorList>
            <consortium name="RefSeq"/>
        </authorList>
    </citation>
    <scope>IDENTIFICATION</scope>
    <source>
        <tissue evidence="12">Blood</tissue>
    </source>
</reference>
<organism evidence="11 12">
    <name type="scientific">Acinonyx jubatus</name>
    <name type="common">Cheetah</name>
    <dbReference type="NCBI Taxonomy" id="32536"/>
    <lineage>
        <taxon>Eukaryota</taxon>
        <taxon>Metazoa</taxon>
        <taxon>Chordata</taxon>
        <taxon>Craniata</taxon>
        <taxon>Vertebrata</taxon>
        <taxon>Euteleostomi</taxon>
        <taxon>Mammalia</taxon>
        <taxon>Eutheria</taxon>
        <taxon>Laurasiatheria</taxon>
        <taxon>Carnivora</taxon>
        <taxon>Feliformia</taxon>
        <taxon>Felidae</taxon>
        <taxon>Felinae</taxon>
        <taxon>Acinonyx</taxon>
    </lineage>
</organism>
<protein>
    <submittedName>
        <fullName evidence="12">BAI1-associated protein 3 isoform X1</fullName>
    </submittedName>
</protein>
<dbReference type="PROSITE" id="PS50004">
    <property type="entry name" value="C2"/>
    <property type="match status" value="2"/>
</dbReference>
<evidence type="ECO:0000256" key="6">
    <source>
        <dbReference type="ARBA" id="ARBA00022753"/>
    </source>
</evidence>
<keyword evidence="6" id="KW-0967">Endosome</keyword>
<evidence type="ECO:0000259" key="8">
    <source>
        <dbReference type="PROSITE" id="PS50004"/>
    </source>
</evidence>
<dbReference type="CDD" id="cd04009">
    <property type="entry name" value="C2B_Munc13-like"/>
    <property type="match status" value="1"/>
</dbReference>
<dbReference type="InterPro" id="IPR000008">
    <property type="entry name" value="C2_dom"/>
</dbReference>
<dbReference type="InterPro" id="IPR052095">
    <property type="entry name" value="UNC-13_domain"/>
</dbReference>
<dbReference type="PANTHER" id="PTHR45999:SF1">
    <property type="entry name" value="BAI1-ASSOCIATED PROTEIN 3"/>
    <property type="match status" value="1"/>
</dbReference>
<comment type="subcellular location">
    <subcellularLocation>
        <location evidence="1">Cytoplasm</location>
    </subcellularLocation>
    <subcellularLocation>
        <location evidence="2">Late endosome</location>
    </subcellularLocation>
</comment>
<feature type="region of interest" description="Disordered" evidence="7">
    <location>
        <begin position="1148"/>
        <end position="1169"/>
    </location>
</feature>
<feature type="domain" description="C2" evidence="8">
    <location>
        <begin position="1180"/>
        <end position="1306"/>
    </location>
</feature>
<evidence type="ECO:0000256" key="5">
    <source>
        <dbReference type="ARBA" id="ARBA00022490"/>
    </source>
</evidence>
<evidence type="ECO:0000256" key="1">
    <source>
        <dbReference type="ARBA" id="ARBA00004496"/>
    </source>
</evidence>
<dbReference type="InterPro" id="IPR014772">
    <property type="entry name" value="Munc13_dom-2"/>
</dbReference>
<dbReference type="CDD" id="cd08676">
    <property type="entry name" value="C2A_Munc13-like"/>
    <property type="match status" value="1"/>
</dbReference>
<dbReference type="Gene3D" id="2.60.40.150">
    <property type="entry name" value="C2 domain"/>
    <property type="match status" value="2"/>
</dbReference>
<dbReference type="RefSeq" id="XP_053069718.1">
    <property type="nucleotide sequence ID" value="XM_053213743.1"/>
</dbReference>
<dbReference type="PROSITE" id="PS51258">
    <property type="entry name" value="MHD1"/>
    <property type="match status" value="1"/>
</dbReference>
<evidence type="ECO:0000256" key="3">
    <source>
        <dbReference type="ARBA" id="ARBA00005823"/>
    </source>
</evidence>
<comment type="similarity">
    <text evidence="3">Belongs to the unc-13 family.</text>
</comment>
<feature type="domain" description="C2" evidence="8">
    <location>
        <begin position="208"/>
        <end position="367"/>
    </location>
</feature>
<sequence length="1357" mass="150131">MTTLLEIKSSVLRQVQACPTFRRRAEGEPAATSADPPEPAAGAWWVLRAQACTVARPRGSWESGARRGRRAGSPDVWTRGTPSRRKAGSWSWAGGGCVPGARVSGLASPCRKPGDGVEFFAHMRLILKKGEGRQGLPCPEVLLHSGSPAPAEPVDPSRGLRALTQEEVEMLYEEALYTVLYRAGTMGPDQVDDQETLLGYLQQVFGTSPEEHAEAIERVKKAKAPTYALKVSVMRAKNLLAKDPNGFSDPYCMLGILPASGAPREPGPRTEQRFSFRKGSKRGGPLPAKCIQVTEVKSSTLNPVWKENFVFEIEDVSTDQLHLDIWDHDDDVSLVEACRKLNEVIGLKGMSRYFKQIVKSARANGTAGPAEDHTDDFLGCLNIPVREVPVAGEDRWFKLEPRSSASRVQGDCQLVLKLITTQRDTGMSQRGRAGFLSYMLLLSRLLQFEHRSEEPKASCWRGELSGPAATILCLHGAQNNLSALQLAVLHWQVSSRHHQTRTLDYGYLLGLLEDMQAHWEASSLPQEQEESLADSFNAFSEFGLRLLRQLRDFFPATNSTAVYRLELLLKCLSKTQTFQPSFEVCSFRTELNADISAALKRGNREWYDRLLNTKSPREQSGPQRLAGLVELADTVYEDLQSCYGIYASLFHSITDIDFFTLTFRQLERLVAEEAWVLTEELSPKMTLEVASGLFELYVTLADIQRFWSSIPGRWVPCPNLSRSPHLPCLSPPTVGLPDLHPLPPVPQPPLGGLWDSPRALGGRLSRVSPWAGTLGRAGSRCRIPGELPLASCHSDSRSLALAGIHGPFLPAVKLWLQVLRDQVRWRLQGAVDVDTLEPMDTSSKHSSSAATASLCFSHIQELWARLAWPDPAQAEALGTQLSQDLCAATLFYTELLRKKVDAQPGAAGEAVSEPLCVVLNNVELLRKAAGQTLRGLAWPEVTSGPEGVLPRPLLGCAQALDEDLQQEVHTVTAHLTSKMVADIRKYVQHISLSPDSIQNDEAVAPLMKYLDEKLALLNTSLVKENLSRYSLGRLGRGGAWGPFMGTATGTECPCRVLEALWELLLQAILRALGANLDVSADFYGRFHFTLEALVSFFHAEGQGLPLESLKDGSYKRLEEELRLHQCSTRECIEQYYLDKLKQVARPRVRTRSVGTRPSPRSPAPRSLAQALPQRSLEQKRFGRLSVRCHYEAAEQRLVVEVLHAADLPPLDANGLSDPFVIVELGPPHLFPLVRSQRTQVKNRTLHPVYDELFYFSVPAEACRCRGACVLFTVMDHDWLSTNDFAGEAALGLGGVGGIARPQVGGSARARQPVTLHLRRPRAQVKSALRMLEGRTNKEAQEFVKRLKELEKCMEADP</sequence>
<gene>
    <name evidence="12" type="primary">BAIAP3</name>
</gene>
<dbReference type="InterPro" id="IPR014770">
    <property type="entry name" value="Munc13_1"/>
</dbReference>
<evidence type="ECO:0000313" key="11">
    <source>
        <dbReference type="Proteomes" id="UP001652583"/>
    </source>
</evidence>
<evidence type="ECO:0000313" key="12">
    <source>
        <dbReference type="RefSeq" id="XP_053069718.1"/>
    </source>
</evidence>
<dbReference type="SUPFAM" id="SSF49562">
    <property type="entry name" value="C2 domain (Calcium/lipid-binding domain, CaLB)"/>
    <property type="match status" value="2"/>
</dbReference>
<feature type="region of interest" description="Disordered" evidence="7">
    <location>
        <begin position="58"/>
        <end position="91"/>
    </location>
</feature>
<dbReference type="InterPro" id="IPR035892">
    <property type="entry name" value="C2_domain_sf"/>
</dbReference>
<feature type="domain" description="MHD1" evidence="9">
    <location>
        <begin position="778"/>
        <end position="896"/>
    </location>
</feature>
<dbReference type="GeneID" id="106982770"/>
<keyword evidence="11" id="KW-1185">Reference proteome</keyword>
<name>A0ABM3PDG5_ACIJB</name>
<feature type="domain" description="MHD2" evidence="10">
    <location>
        <begin position="1000"/>
        <end position="1135"/>
    </location>
</feature>
<dbReference type="PANTHER" id="PTHR45999">
    <property type="entry name" value="UNC-13-4A, ISOFORM B"/>
    <property type="match status" value="1"/>
</dbReference>
<dbReference type="Proteomes" id="UP001652583">
    <property type="component" value="Chromosome E3"/>
</dbReference>
<dbReference type="Pfam" id="PF00168">
    <property type="entry name" value="C2"/>
    <property type="match status" value="3"/>
</dbReference>
<dbReference type="SMART" id="SM00239">
    <property type="entry name" value="C2"/>
    <property type="match status" value="2"/>
</dbReference>